<dbReference type="InterPro" id="IPR057326">
    <property type="entry name" value="KR_dom"/>
</dbReference>
<evidence type="ECO:0000259" key="5">
    <source>
        <dbReference type="SMART" id="SM00822"/>
    </source>
</evidence>
<evidence type="ECO:0000256" key="3">
    <source>
        <dbReference type="ARBA" id="ARBA00023002"/>
    </source>
</evidence>
<dbReference type="Pfam" id="PF00106">
    <property type="entry name" value="adh_short"/>
    <property type="match status" value="1"/>
</dbReference>
<name>A0A9D1SWG0_9FIRM</name>
<dbReference type="CDD" id="cd05233">
    <property type="entry name" value="SDR_c"/>
    <property type="match status" value="1"/>
</dbReference>
<dbReference type="PRINTS" id="PR00080">
    <property type="entry name" value="SDRFAMILY"/>
</dbReference>
<reference evidence="6" key="1">
    <citation type="submission" date="2020-10" db="EMBL/GenBank/DDBJ databases">
        <authorList>
            <person name="Gilroy R."/>
        </authorList>
    </citation>
    <scope>NUCLEOTIDE SEQUENCE</scope>
    <source>
        <strain evidence="6">10406</strain>
    </source>
</reference>
<dbReference type="PRINTS" id="PR00081">
    <property type="entry name" value="GDHRDH"/>
</dbReference>
<dbReference type="InterPro" id="IPR002347">
    <property type="entry name" value="SDR_fam"/>
</dbReference>
<evidence type="ECO:0000313" key="6">
    <source>
        <dbReference type="EMBL" id="HIU98721.1"/>
    </source>
</evidence>
<dbReference type="EMBL" id="DVOE01000037">
    <property type="protein sequence ID" value="HIU98721.1"/>
    <property type="molecule type" value="Genomic_DNA"/>
</dbReference>
<comment type="similarity">
    <text evidence="1 4">Belongs to the short-chain dehydrogenases/reductases (SDR) family.</text>
</comment>
<dbReference type="InterPro" id="IPR036291">
    <property type="entry name" value="NAD(P)-bd_dom_sf"/>
</dbReference>
<organism evidence="6 7">
    <name type="scientific">Candidatus Limadaptatus stercoripullorum</name>
    <dbReference type="NCBI Taxonomy" id="2840846"/>
    <lineage>
        <taxon>Bacteria</taxon>
        <taxon>Bacillati</taxon>
        <taxon>Bacillota</taxon>
        <taxon>Clostridia</taxon>
        <taxon>Eubacteriales</taxon>
        <taxon>Candidatus Limadaptatus</taxon>
    </lineage>
</organism>
<accession>A0A9D1SWG0</accession>
<evidence type="ECO:0000313" key="7">
    <source>
        <dbReference type="Proteomes" id="UP000886857"/>
    </source>
</evidence>
<dbReference type="SMART" id="SM00822">
    <property type="entry name" value="PKS_KR"/>
    <property type="match status" value="1"/>
</dbReference>
<protein>
    <submittedName>
        <fullName evidence="6">SDR family oxidoreductase</fullName>
    </submittedName>
</protein>
<dbReference type="GO" id="GO:0016491">
    <property type="term" value="F:oxidoreductase activity"/>
    <property type="evidence" value="ECO:0007669"/>
    <property type="project" value="UniProtKB-KW"/>
</dbReference>
<dbReference type="Proteomes" id="UP000886857">
    <property type="component" value="Unassembled WGS sequence"/>
</dbReference>
<comment type="caution">
    <text evidence="6">The sequence shown here is derived from an EMBL/GenBank/DDBJ whole genome shotgun (WGS) entry which is preliminary data.</text>
</comment>
<reference evidence="6" key="2">
    <citation type="journal article" date="2021" name="PeerJ">
        <title>Extensive microbial diversity within the chicken gut microbiome revealed by metagenomics and culture.</title>
        <authorList>
            <person name="Gilroy R."/>
            <person name="Ravi A."/>
            <person name="Getino M."/>
            <person name="Pursley I."/>
            <person name="Horton D.L."/>
            <person name="Alikhan N.F."/>
            <person name="Baker D."/>
            <person name="Gharbi K."/>
            <person name="Hall N."/>
            <person name="Watson M."/>
            <person name="Adriaenssens E.M."/>
            <person name="Foster-Nyarko E."/>
            <person name="Jarju S."/>
            <person name="Secka A."/>
            <person name="Antonio M."/>
            <person name="Oren A."/>
            <person name="Chaudhuri R.R."/>
            <person name="La Ragione R."/>
            <person name="Hildebrand F."/>
            <person name="Pallen M.J."/>
        </authorList>
    </citation>
    <scope>NUCLEOTIDE SEQUENCE</scope>
    <source>
        <strain evidence="6">10406</strain>
    </source>
</reference>
<keyword evidence="2" id="KW-0521">NADP</keyword>
<evidence type="ECO:0000256" key="1">
    <source>
        <dbReference type="ARBA" id="ARBA00006484"/>
    </source>
</evidence>
<keyword evidence="3" id="KW-0560">Oxidoreductase</keyword>
<dbReference type="AlphaFoldDB" id="A0A9D1SWG0"/>
<dbReference type="PANTHER" id="PTHR43391:SF14">
    <property type="entry name" value="DEHYDROGENASE_REDUCTASE SDR FAMILY PROTEIN 7-LIKE"/>
    <property type="match status" value="1"/>
</dbReference>
<evidence type="ECO:0000256" key="2">
    <source>
        <dbReference type="ARBA" id="ARBA00022857"/>
    </source>
</evidence>
<dbReference type="Gene3D" id="3.40.50.720">
    <property type="entry name" value="NAD(P)-binding Rossmann-like Domain"/>
    <property type="match status" value="1"/>
</dbReference>
<proteinExistence type="inferred from homology"/>
<dbReference type="PANTHER" id="PTHR43391">
    <property type="entry name" value="RETINOL DEHYDROGENASE-RELATED"/>
    <property type="match status" value="1"/>
</dbReference>
<evidence type="ECO:0000256" key="4">
    <source>
        <dbReference type="RuleBase" id="RU000363"/>
    </source>
</evidence>
<gene>
    <name evidence="6" type="ORF">IAC73_02625</name>
</gene>
<sequence length="267" mass="28869">MKTFTGKTVVITGGTRGIGKCLADKLREAGNTVVVLSRTAETDGRDSFALDVSDEKAVRSVFDKIAENFNGIDVLFNNAGYGQSGAVELIDSAALDRIVAVNLMGVVNCTRAALPHMKEGGKIINISSAASFVPMPFRTMYSVTKCGVNMFTRGMRQELAGTGIQTTALCLGDIKTEFASRRDKDTETSPRYGDRIRRADAFVEKRAGSKGKADLGKTVDAIIREASKKKFRALRIIGAKWKLTAMLVRNLPADATDGLMTKVFSEK</sequence>
<feature type="domain" description="Ketoreductase" evidence="5">
    <location>
        <begin position="7"/>
        <end position="175"/>
    </location>
</feature>
<dbReference type="SUPFAM" id="SSF51735">
    <property type="entry name" value="NAD(P)-binding Rossmann-fold domains"/>
    <property type="match status" value="1"/>
</dbReference>